<keyword evidence="2" id="KW-1185">Reference proteome</keyword>
<dbReference type="OrthoDB" id="10067624at2759"/>
<organism evidence="1 2">
    <name type="scientific">Mytilus galloprovincialis</name>
    <name type="common">Mediterranean mussel</name>
    <dbReference type="NCBI Taxonomy" id="29158"/>
    <lineage>
        <taxon>Eukaryota</taxon>
        <taxon>Metazoa</taxon>
        <taxon>Spiralia</taxon>
        <taxon>Lophotrochozoa</taxon>
        <taxon>Mollusca</taxon>
        <taxon>Bivalvia</taxon>
        <taxon>Autobranchia</taxon>
        <taxon>Pteriomorphia</taxon>
        <taxon>Mytilida</taxon>
        <taxon>Mytiloidea</taxon>
        <taxon>Mytilidae</taxon>
        <taxon>Mytilinae</taxon>
        <taxon>Mytilus</taxon>
    </lineage>
</organism>
<dbReference type="Proteomes" id="UP000596742">
    <property type="component" value="Unassembled WGS sequence"/>
</dbReference>
<proteinExistence type="predicted"/>
<dbReference type="AlphaFoldDB" id="A0A8B6GRL4"/>
<dbReference type="EMBL" id="UYJE01008851">
    <property type="protein sequence ID" value="VDI67918.1"/>
    <property type="molecule type" value="Genomic_DNA"/>
</dbReference>
<evidence type="ECO:0000313" key="1">
    <source>
        <dbReference type="EMBL" id="VDI67918.1"/>
    </source>
</evidence>
<accession>A0A8B6GRL4</accession>
<comment type="caution">
    <text evidence="1">The sequence shown here is derived from an EMBL/GenBank/DDBJ whole genome shotgun (WGS) entry which is preliminary data.</text>
</comment>
<protein>
    <submittedName>
        <fullName evidence="1">Trafficking kinesin-binding protein 1</fullName>
    </submittedName>
</protein>
<name>A0A8B6GRL4_MYTGA</name>
<gene>
    <name evidence="1" type="ORF">MGAL_10B014481</name>
</gene>
<reference evidence="1" key="1">
    <citation type="submission" date="2018-11" db="EMBL/GenBank/DDBJ databases">
        <authorList>
            <person name="Alioto T."/>
            <person name="Alioto T."/>
        </authorList>
    </citation>
    <scope>NUCLEOTIDE SEQUENCE</scope>
</reference>
<evidence type="ECO:0000313" key="2">
    <source>
        <dbReference type="Proteomes" id="UP000596742"/>
    </source>
</evidence>
<sequence length="228" mass="25578">MTGSSNPYYRLPEKLRIVKPLEGSGNSWPHQTLVAYLNLGQVFRSREKRKLDLEEEQHNLSDLEEDDDYEHFPVRTAQDESWTINTYTNSVVRHPSCYLSEDEQCDSDLESLTDTSTPLVCSPRMASQHAPNVGSIPIQGAGLGLASLLGASDLLPQKLDRENTEKTKTNNSDYTAGVTSGSYTDETHNLDKNFSVTDNRRVNCSTVPSSDRNIFHNQYEISAFRCSP</sequence>